<feature type="transmembrane region" description="Helical" evidence="7">
    <location>
        <begin position="179"/>
        <end position="198"/>
    </location>
</feature>
<evidence type="ECO:0000256" key="7">
    <source>
        <dbReference type="SAM" id="Phobius"/>
    </source>
</evidence>
<evidence type="ECO:0000256" key="2">
    <source>
        <dbReference type="ARBA" id="ARBA00007430"/>
    </source>
</evidence>
<comment type="similarity">
    <text evidence="2">Belongs to the polysaccharide synthase family.</text>
</comment>
<keyword evidence="6 7" id="KW-0472">Membrane</keyword>
<comment type="subcellular location">
    <subcellularLocation>
        <location evidence="1">Cell membrane</location>
        <topology evidence="1">Multi-pass membrane protein</topology>
    </subcellularLocation>
</comment>
<feature type="transmembrane region" description="Helical" evidence="7">
    <location>
        <begin position="380"/>
        <end position="397"/>
    </location>
</feature>
<dbReference type="PANTHER" id="PTHR30250">
    <property type="entry name" value="PST FAMILY PREDICTED COLANIC ACID TRANSPORTER"/>
    <property type="match status" value="1"/>
</dbReference>
<evidence type="ECO:0000313" key="9">
    <source>
        <dbReference type="Proteomes" id="UP001597641"/>
    </source>
</evidence>
<feature type="transmembrane region" description="Helical" evidence="7">
    <location>
        <begin position="46"/>
        <end position="70"/>
    </location>
</feature>
<feature type="transmembrane region" description="Helical" evidence="7">
    <location>
        <begin position="82"/>
        <end position="110"/>
    </location>
</feature>
<feature type="transmembrane region" description="Helical" evidence="7">
    <location>
        <begin position="417"/>
        <end position="435"/>
    </location>
</feature>
<dbReference type="PANTHER" id="PTHR30250:SF10">
    <property type="entry name" value="LIPOPOLYSACCHARIDE BIOSYNTHESIS PROTEIN WZXC"/>
    <property type="match status" value="1"/>
</dbReference>
<evidence type="ECO:0000313" key="8">
    <source>
        <dbReference type="EMBL" id="MFD3001625.1"/>
    </source>
</evidence>
<sequence>MKDTSLKGKAASGFVWMTGERLGNMLGDFIISVFLARLLAPSEFGLIAMVGVFIAFLSPFVDAGLGSALMRKKDATAADYATVFWSNVALSSATYLVIFLCAPLVAGFYGEPALTQIVRVLGLVLIVNSLNIVQNIRLAKALDFRSISFRSLTSNIISGAVGLYLAYSGWSYWALVVRQLVNAVIATVLYWSLGAWLPSLRFSKDSFKDFFGFGSKLLLSSLLNTGFGNLYPLMIGKFYAASSLGYYNRAVTLKDIPQTLISQVTGKVSYPVLVELQDSPPKLKDACRRLMQVISFVYFPMLMGLMGISESLVLVLLTEKWAEAIPMLKALTFVGLLYPIHSLNLNILTLKKRSDLFLYLEIFKKALTVIAVLITFRWGIMGLIYGQVAQSFLSLLINTHYSNKFIGYSMTQQLKDILPNFVAALSMGLLVMWGSEALGIYTWWGLLLWPSLGTLFYLAVSAAFNRKDLLYLYNFSMQRYRLGRT</sequence>
<name>A0ABW6BUY1_9BACT</name>
<feature type="transmembrane region" description="Helical" evidence="7">
    <location>
        <begin position="356"/>
        <end position="374"/>
    </location>
</feature>
<feature type="transmembrane region" description="Helical" evidence="7">
    <location>
        <begin position="296"/>
        <end position="318"/>
    </location>
</feature>
<keyword evidence="9" id="KW-1185">Reference proteome</keyword>
<keyword evidence="5 7" id="KW-1133">Transmembrane helix</keyword>
<dbReference type="Proteomes" id="UP001597641">
    <property type="component" value="Unassembled WGS sequence"/>
</dbReference>
<evidence type="ECO:0000256" key="1">
    <source>
        <dbReference type="ARBA" id="ARBA00004651"/>
    </source>
</evidence>
<dbReference type="CDD" id="cd13127">
    <property type="entry name" value="MATE_tuaB_like"/>
    <property type="match status" value="1"/>
</dbReference>
<proteinExistence type="inferred from homology"/>
<keyword evidence="4 7" id="KW-0812">Transmembrane</keyword>
<accession>A0ABW6BUY1</accession>
<evidence type="ECO:0000256" key="3">
    <source>
        <dbReference type="ARBA" id="ARBA00022475"/>
    </source>
</evidence>
<feature type="transmembrane region" description="Helical" evidence="7">
    <location>
        <begin position="116"/>
        <end position="133"/>
    </location>
</feature>
<feature type="transmembrane region" description="Helical" evidence="7">
    <location>
        <begin position="441"/>
        <end position="464"/>
    </location>
</feature>
<feature type="transmembrane region" description="Helical" evidence="7">
    <location>
        <begin position="324"/>
        <end position="344"/>
    </location>
</feature>
<evidence type="ECO:0000256" key="6">
    <source>
        <dbReference type="ARBA" id="ARBA00023136"/>
    </source>
</evidence>
<dbReference type="Pfam" id="PF13440">
    <property type="entry name" value="Polysacc_synt_3"/>
    <property type="match status" value="1"/>
</dbReference>
<comment type="caution">
    <text evidence="8">The sequence shown here is derived from an EMBL/GenBank/DDBJ whole genome shotgun (WGS) entry which is preliminary data.</text>
</comment>
<protein>
    <submittedName>
        <fullName evidence="8">Lipopolysaccharide biosynthesis protein</fullName>
    </submittedName>
</protein>
<evidence type="ECO:0000256" key="4">
    <source>
        <dbReference type="ARBA" id="ARBA00022692"/>
    </source>
</evidence>
<feature type="transmembrane region" description="Helical" evidence="7">
    <location>
        <begin position="154"/>
        <end position="173"/>
    </location>
</feature>
<dbReference type="RefSeq" id="WP_377485904.1">
    <property type="nucleotide sequence ID" value="NZ_JBHUOX010000010.1"/>
</dbReference>
<dbReference type="InterPro" id="IPR050833">
    <property type="entry name" value="Poly_Biosynth_Transport"/>
</dbReference>
<organism evidence="8 9">
    <name type="scientific">Pontibacter toksunensis</name>
    <dbReference type="NCBI Taxonomy" id="1332631"/>
    <lineage>
        <taxon>Bacteria</taxon>
        <taxon>Pseudomonadati</taxon>
        <taxon>Bacteroidota</taxon>
        <taxon>Cytophagia</taxon>
        <taxon>Cytophagales</taxon>
        <taxon>Hymenobacteraceae</taxon>
        <taxon>Pontibacter</taxon>
    </lineage>
</organism>
<evidence type="ECO:0000256" key="5">
    <source>
        <dbReference type="ARBA" id="ARBA00022989"/>
    </source>
</evidence>
<keyword evidence="3" id="KW-1003">Cell membrane</keyword>
<dbReference type="EMBL" id="JBHUOX010000010">
    <property type="protein sequence ID" value="MFD3001625.1"/>
    <property type="molecule type" value="Genomic_DNA"/>
</dbReference>
<gene>
    <name evidence="8" type="ORF">ACFS7Z_14735</name>
</gene>
<reference evidence="9" key="1">
    <citation type="journal article" date="2019" name="Int. J. Syst. Evol. Microbiol.">
        <title>The Global Catalogue of Microorganisms (GCM) 10K type strain sequencing project: providing services to taxonomists for standard genome sequencing and annotation.</title>
        <authorList>
            <consortium name="The Broad Institute Genomics Platform"/>
            <consortium name="The Broad Institute Genome Sequencing Center for Infectious Disease"/>
            <person name="Wu L."/>
            <person name="Ma J."/>
        </authorList>
    </citation>
    <scope>NUCLEOTIDE SEQUENCE [LARGE SCALE GENOMIC DNA]</scope>
    <source>
        <strain evidence="9">KCTC 23984</strain>
    </source>
</reference>